<proteinExistence type="predicted"/>
<keyword evidence="3" id="KW-1185">Reference proteome</keyword>
<comment type="caution">
    <text evidence="2">The sequence shown here is derived from an EMBL/GenBank/DDBJ whole genome shotgun (WGS) entry which is preliminary data.</text>
</comment>
<keyword evidence="1" id="KW-0472">Membrane</keyword>
<feature type="transmembrane region" description="Helical" evidence="1">
    <location>
        <begin position="20"/>
        <end position="44"/>
    </location>
</feature>
<reference evidence="3" key="1">
    <citation type="submission" date="2016-05" db="EMBL/GenBank/DDBJ databases">
        <title>Draft genome of Corynebacterium afermentans subsp. afermentans LCDC 88199T.</title>
        <authorList>
            <person name="Bernier A.-M."/>
            <person name="Bernard K."/>
        </authorList>
    </citation>
    <scope>NUCLEOTIDE SEQUENCE [LARGE SCALE GENOMIC DNA]</scope>
    <source>
        <strain evidence="3">NML02-A-017</strain>
    </source>
</reference>
<keyword evidence="1" id="KW-0812">Transmembrane</keyword>
<dbReference type="OrthoDB" id="8609065at2"/>
<feature type="transmembrane region" description="Helical" evidence="1">
    <location>
        <begin position="50"/>
        <end position="74"/>
    </location>
</feature>
<dbReference type="EMBL" id="LXSL01000014">
    <property type="protein sequence ID" value="OAM29343.1"/>
    <property type="molecule type" value="Genomic_DNA"/>
</dbReference>
<evidence type="ECO:0000256" key="1">
    <source>
        <dbReference type="SAM" id="Phobius"/>
    </source>
</evidence>
<gene>
    <name evidence="2" type="ORF">A7P95_03795</name>
</gene>
<evidence type="ECO:0000313" key="3">
    <source>
        <dbReference type="Proteomes" id="UP000077885"/>
    </source>
</evidence>
<sequence length="159" mass="17365">MDKNKNKTVLLYPASFGDMVLEGVLVGVALAVFAFIAAAVLLGIVGKDWWLVLLGLLSVLILAVIAGVIAVPWWRKYMVNDILRLDTERGVLQHGRWRDRQAQREYPLSMFAAVAAEKVQDDYRGYYGRLAGVVGISDFGLCCGGGGAGMQRFFGLGQL</sequence>
<dbReference type="Proteomes" id="UP000077885">
    <property type="component" value="Unassembled WGS sequence"/>
</dbReference>
<protein>
    <submittedName>
        <fullName evidence="2">Uncharacterized protein</fullName>
    </submittedName>
</protein>
<organism evidence="2 3">
    <name type="scientific">Eikenella longinqua</name>
    <dbReference type="NCBI Taxonomy" id="1795827"/>
    <lineage>
        <taxon>Bacteria</taxon>
        <taxon>Pseudomonadati</taxon>
        <taxon>Pseudomonadota</taxon>
        <taxon>Betaproteobacteria</taxon>
        <taxon>Neisseriales</taxon>
        <taxon>Neisseriaceae</taxon>
        <taxon>Eikenella</taxon>
    </lineage>
</organism>
<name>A0A1A9RYT6_9NEIS</name>
<accession>A0A1A9RYT6</accession>
<keyword evidence="1" id="KW-1133">Transmembrane helix</keyword>
<evidence type="ECO:0000313" key="2">
    <source>
        <dbReference type="EMBL" id="OAM29343.1"/>
    </source>
</evidence>
<dbReference type="AlphaFoldDB" id="A0A1A9RYT6"/>